<dbReference type="PROSITE" id="PS51257">
    <property type="entry name" value="PROKAR_LIPOPROTEIN"/>
    <property type="match status" value="1"/>
</dbReference>
<organism evidence="2 3">
    <name type="scientific">Mycena venus</name>
    <dbReference type="NCBI Taxonomy" id="2733690"/>
    <lineage>
        <taxon>Eukaryota</taxon>
        <taxon>Fungi</taxon>
        <taxon>Dikarya</taxon>
        <taxon>Basidiomycota</taxon>
        <taxon>Agaricomycotina</taxon>
        <taxon>Agaricomycetes</taxon>
        <taxon>Agaricomycetidae</taxon>
        <taxon>Agaricales</taxon>
        <taxon>Marasmiineae</taxon>
        <taxon>Mycenaceae</taxon>
        <taxon>Mycena</taxon>
    </lineage>
</organism>
<protein>
    <submittedName>
        <fullName evidence="2">Uncharacterized protein</fullName>
    </submittedName>
</protein>
<evidence type="ECO:0000313" key="2">
    <source>
        <dbReference type="EMBL" id="KAF7345646.1"/>
    </source>
</evidence>
<feature type="chain" id="PRO_5034121690" evidence="1">
    <location>
        <begin position="20"/>
        <end position="115"/>
    </location>
</feature>
<comment type="caution">
    <text evidence="2">The sequence shown here is derived from an EMBL/GenBank/DDBJ whole genome shotgun (WGS) entry which is preliminary data.</text>
</comment>
<sequence>MVRTLGLFVAALAASCVYAAPLEARRHKHHKSAQAAVATTGVAAAGVAAGAAGAAAALIDANTTPGEAFTSPDFEGEEAGLQLKIQLESEAGEDAEAAADQDALDQLNQDAGGGI</sequence>
<proteinExistence type="predicted"/>
<dbReference type="AlphaFoldDB" id="A0A8H6XS88"/>
<evidence type="ECO:0000313" key="3">
    <source>
        <dbReference type="Proteomes" id="UP000620124"/>
    </source>
</evidence>
<dbReference type="EMBL" id="JACAZI010000013">
    <property type="protein sequence ID" value="KAF7345646.1"/>
    <property type="molecule type" value="Genomic_DNA"/>
</dbReference>
<keyword evidence="1" id="KW-0732">Signal</keyword>
<dbReference type="Proteomes" id="UP000620124">
    <property type="component" value="Unassembled WGS sequence"/>
</dbReference>
<evidence type="ECO:0000256" key="1">
    <source>
        <dbReference type="SAM" id="SignalP"/>
    </source>
</evidence>
<reference evidence="2" key="1">
    <citation type="submission" date="2020-05" db="EMBL/GenBank/DDBJ databases">
        <title>Mycena genomes resolve the evolution of fungal bioluminescence.</title>
        <authorList>
            <person name="Tsai I.J."/>
        </authorList>
    </citation>
    <scope>NUCLEOTIDE SEQUENCE</scope>
    <source>
        <strain evidence="2">CCC161011</strain>
    </source>
</reference>
<accession>A0A8H6XS88</accession>
<gene>
    <name evidence="2" type="ORF">MVEN_01584200</name>
</gene>
<feature type="signal peptide" evidence="1">
    <location>
        <begin position="1"/>
        <end position="19"/>
    </location>
</feature>
<name>A0A8H6XS88_9AGAR</name>
<keyword evidence="3" id="KW-1185">Reference proteome</keyword>